<dbReference type="InterPro" id="IPR050092">
    <property type="entry name" value="RNase_H"/>
</dbReference>
<organism evidence="9 10">
    <name type="scientific">Strigomonas culicis</name>
    <dbReference type="NCBI Taxonomy" id="28005"/>
    <lineage>
        <taxon>Eukaryota</taxon>
        <taxon>Discoba</taxon>
        <taxon>Euglenozoa</taxon>
        <taxon>Kinetoplastea</taxon>
        <taxon>Metakinetoplastina</taxon>
        <taxon>Trypanosomatida</taxon>
        <taxon>Trypanosomatidae</taxon>
        <taxon>Strigomonadinae</taxon>
        <taxon>Strigomonas</taxon>
    </lineage>
</organism>
<evidence type="ECO:0000256" key="7">
    <source>
        <dbReference type="ARBA" id="ARBA00022801"/>
    </source>
</evidence>
<evidence type="ECO:0000256" key="5">
    <source>
        <dbReference type="ARBA" id="ARBA00022723"/>
    </source>
</evidence>
<dbReference type="GO" id="GO:0004523">
    <property type="term" value="F:RNA-DNA hybrid ribonuclease activity"/>
    <property type="evidence" value="ECO:0007669"/>
    <property type="project" value="UniProtKB-EC"/>
</dbReference>
<proteinExistence type="inferred from homology"/>
<dbReference type="EC" id="3.1.26.4" evidence="3"/>
<dbReference type="CDD" id="cd09280">
    <property type="entry name" value="RNase_HI_eukaryote_like"/>
    <property type="match status" value="1"/>
</dbReference>
<keyword evidence="7" id="KW-0378">Hydrolase</keyword>
<name>S9UHA3_9TRYP</name>
<dbReference type="InterPro" id="IPR002156">
    <property type="entry name" value="RNaseH_domain"/>
</dbReference>
<gene>
    <name evidence="9" type="ORF">STCU_04197</name>
</gene>
<protein>
    <recommendedName>
        <fullName evidence="3">ribonuclease H</fullName>
        <ecNumber evidence="3">3.1.26.4</ecNumber>
    </recommendedName>
</protein>
<dbReference type="PANTHER" id="PTHR10642:SF26">
    <property type="entry name" value="RIBONUCLEASE H1"/>
    <property type="match status" value="1"/>
</dbReference>
<evidence type="ECO:0000313" key="10">
    <source>
        <dbReference type="Proteomes" id="UP000015354"/>
    </source>
</evidence>
<dbReference type="GO" id="GO:0003676">
    <property type="term" value="F:nucleic acid binding"/>
    <property type="evidence" value="ECO:0007669"/>
    <property type="project" value="InterPro"/>
</dbReference>
<evidence type="ECO:0000256" key="1">
    <source>
        <dbReference type="ARBA" id="ARBA00000077"/>
    </source>
</evidence>
<dbReference type="InterPro" id="IPR012337">
    <property type="entry name" value="RNaseH-like_sf"/>
</dbReference>
<evidence type="ECO:0000256" key="6">
    <source>
        <dbReference type="ARBA" id="ARBA00022759"/>
    </source>
</evidence>
<dbReference type="GO" id="GO:0046872">
    <property type="term" value="F:metal ion binding"/>
    <property type="evidence" value="ECO:0007669"/>
    <property type="project" value="UniProtKB-KW"/>
</dbReference>
<evidence type="ECO:0000259" key="8">
    <source>
        <dbReference type="PROSITE" id="PS50879"/>
    </source>
</evidence>
<comment type="catalytic activity">
    <reaction evidence="1">
        <text>Endonucleolytic cleavage to 5'-phosphomonoester.</text>
        <dbReference type="EC" id="3.1.26.4"/>
    </reaction>
</comment>
<feature type="domain" description="RNase H type-1" evidence="8">
    <location>
        <begin position="42"/>
        <end position="225"/>
    </location>
</feature>
<dbReference type="PANTHER" id="PTHR10642">
    <property type="entry name" value="RIBONUCLEASE H1"/>
    <property type="match status" value="1"/>
</dbReference>
<dbReference type="Pfam" id="PF00075">
    <property type="entry name" value="RNase_H"/>
    <property type="match status" value="1"/>
</dbReference>
<keyword evidence="10" id="KW-1185">Reference proteome</keyword>
<evidence type="ECO:0000256" key="2">
    <source>
        <dbReference type="ARBA" id="ARBA00005300"/>
    </source>
</evidence>
<dbReference type="SUPFAM" id="SSF53098">
    <property type="entry name" value="Ribonuclease H-like"/>
    <property type="match status" value="1"/>
</dbReference>
<keyword evidence="6" id="KW-0255">Endonuclease</keyword>
<dbReference type="OrthoDB" id="407198at2759"/>
<comment type="caution">
    <text evidence="9">The sequence shown here is derived from an EMBL/GenBank/DDBJ whole genome shotgun (WGS) entry which is preliminary data.</text>
</comment>
<evidence type="ECO:0000256" key="4">
    <source>
        <dbReference type="ARBA" id="ARBA00022722"/>
    </source>
</evidence>
<keyword evidence="4" id="KW-0540">Nuclease</keyword>
<dbReference type="EMBL" id="ATMH01004197">
    <property type="protein sequence ID" value="EPY30177.1"/>
    <property type="molecule type" value="Genomic_DNA"/>
</dbReference>
<sequence>MSTAHVNVIGAPVHLKQQRAPSPPAVELQRQVFPTATAPPPPTNHQVVYVDGACPNNGKAGAQAGYGGYYGDGDPRNFSRRLPPEEQQTNNRGEMRAVLHAIQQGFADAGAPVDFDAPRVPDAREVRRPLRPLEILSDSRYTINGLTSFYRKWVQNGFKTTAGEPVRNRDLWELLLAHRDAYNAIYARQAKQEGESGSGIVLTHVKGHSNIRGNEMADKLAGPGK</sequence>
<dbReference type="Proteomes" id="UP000015354">
    <property type="component" value="Unassembled WGS sequence"/>
</dbReference>
<dbReference type="AlphaFoldDB" id="S9UHA3"/>
<keyword evidence="5" id="KW-0479">Metal-binding</keyword>
<dbReference type="InterPro" id="IPR036397">
    <property type="entry name" value="RNaseH_sf"/>
</dbReference>
<reference evidence="9 10" key="1">
    <citation type="journal article" date="2013" name="PLoS ONE">
        <title>Predicting the Proteins of Angomonas deanei, Strigomonas culicis and Their Respective Endosymbionts Reveals New Aspects of the Trypanosomatidae Family.</title>
        <authorList>
            <person name="Motta M.C."/>
            <person name="Martins A.C."/>
            <person name="de Souza S.S."/>
            <person name="Catta-Preta C.M."/>
            <person name="Silva R."/>
            <person name="Klein C.C."/>
            <person name="de Almeida L.G."/>
            <person name="de Lima Cunha O."/>
            <person name="Ciapina L.P."/>
            <person name="Brocchi M."/>
            <person name="Colabardini A.C."/>
            <person name="de Araujo Lima B."/>
            <person name="Machado C.R."/>
            <person name="de Almeida Soares C.M."/>
            <person name="Probst C.M."/>
            <person name="de Menezes C.B."/>
            <person name="Thompson C.E."/>
            <person name="Bartholomeu D.C."/>
            <person name="Gradia D.F."/>
            <person name="Pavoni D.P."/>
            <person name="Grisard E.C."/>
            <person name="Fantinatti-Garboggini F."/>
            <person name="Marchini F.K."/>
            <person name="Rodrigues-Luiz G.F."/>
            <person name="Wagner G."/>
            <person name="Goldman G.H."/>
            <person name="Fietto J.L."/>
            <person name="Elias M.C."/>
            <person name="Goldman M.H."/>
            <person name="Sagot M.F."/>
            <person name="Pereira M."/>
            <person name="Stoco P.H."/>
            <person name="de Mendonca-Neto R.P."/>
            <person name="Teixeira S.M."/>
            <person name="Maciel T.E."/>
            <person name="de Oliveira Mendes T.A."/>
            <person name="Urmenyi T.P."/>
            <person name="de Souza W."/>
            <person name="Schenkman S."/>
            <person name="de Vasconcelos A.T."/>
        </authorList>
    </citation>
    <scope>NUCLEOTIDE SEQUENCE [LARGE SCALE GENOMIC DNA]</scope>
</reference>
<dbReference type="Gene3D" id="3.30.420.10">
    <property type="entry name" value="Ribonuclease H-like superfamily/Ribonuclease H"/>
    <property type="match status" value="1"/>
</dbReference>
<evidence type="ECO:0000256" key="3">
    <source>
        <dbReference type="ARBA" id="ARBA00012180"/>
    </source>
</evidence>
<dbReference type="FunFam" id="3.30.420.10:FF:000202">
    <property type="entry name" value="Ribonuclease H1, putative"/>
    <property type="match status" value="1"/>
</dbReference>
<evidence type="ECO:0000313" key="9">
    <source>
        <dbReference type="EMBL" id="EPY30177.1"/>
    </source>
</evidence>
<accession>S9UHA3</accession>
<dbReference type="GO" id="GO:0043137">
    <property type="term" value="P:DNA replication, removal of RNA primer"/>
    <property type="evidence" value="ECO:0007669"/>
    <property type="project" value="TreeGrafter"/>
</dbReference>
<dbReference type="PROSITE" id="PS50879">
    <property type="entry name" value="RNASE_H_1"/>
    <property type="match status" value="1"/>
</dbReference>
<comment type="similarity">
    <text evidence="2">Belongs to the RNase H family.</text>
</comment>